<dbReference type="VEuPathDB" id="FungiDB:TAPDE_005566"/>
<dbReference type="AlphaFoldDB" id="R4XKM3"/>
<gene>
    <name evidence="3" type="ORF">TAPDE_005566</name>
</gene>
<dbReference type="OrthoDB" id="2269373at2759"/>
<dbReference type="STRING" id="1097556.R4XKM3"/>
<evidence type="ECO:0000313" key="4">
    <source>
        <dbReference type="Proteomes" id="UP000013776"/>
    </source>
</evidence>
<dbReference type="PANTHER" id="PTHR31001:SF45">
    <property type="entry name" value="ZN(II)2CYS6 TRANSCRIPTION FACTOR (EUROFUNG)"/>
    <property type="match status" value="1"/>
</dbReference>
<evidence type="ECO:0000256" key="2">
    <source>
        <dbReference type="ARBA" id="ARBA00023242"/>
    </source>
</evidence>
<keyword evidence="4" id="KW-1185">Reference proteome</keyword>
<dbReference type="eggNOG" id="ENOG502QYWX">
    <property type="taxonomic scope" value="Eukaryota"/>
</dbReference>
<comment type="subcellular location">
    <subcellularLocation>
        <location evidence="1">Nucleus</location>
    </subcellularLocation>
</comment>
<accession>R4XKM3</accession>
<dbReference type="GO" id="GO:0005634">
    <property type="term" value="C:nucleus"/>
    <property type="evidence" value="ECO:0007669"/>
    <property type="project" value="UniProtKB-SubCell"/>
</dbReference>
<sequence>MRRAAAATQHHNRLQRLPWSLRISITQQSGGCRYWSQSLNSQIKGSQSFRIKEGEHDFDSDDSQVEKKPDTSTAWERLYGDNDFLLFGSPDADVNLFNLHPEPAHIFKLWQLYLENVDPLLKITHAPSLQARITEALDSLYNIESNLEALMFSIYYLRIDMKEVPKAQMQPSEAFIVVIRAEIIALGRKSASLLDKMDIPDNTNKNDPSLRLNNSFVAADLEAMLESRGVSTWNMDNPVQFIAYWMSRAALAKFRLRRNYLAKDNVEGNDTNTSDGTLAAIEILEFDSIYCSSTLIKQFRWMTELYFPMPAYLEVVKYLKKEPHGILAERCWQSMEDNYEARGISHYADDTPFVVPFAKVVLQAWRARIDQSRTSATTEPPELDIITMLRDRLARAKLSESEQARSETWLIDPDHFMTSFTQQDTISDDTCRLMGQHLCAQSNNSSSMSNASEFRPFKDNLIDYEQPWHINR</sequence>
<dbReference type="Proteomes" id="UP000013776">
    <property type="component" value="Unassembled WGS sequence"/>
</dbReference>
<evidence type="ECO:0000256" key="1">
    <source>
        <dbReference type="ARBA" id="ARBA00004123"/>
    </source>
</evidence>
<dbReference type="InterPro" id="IPR050613">
    <property type="entry name" value="Sec_Metabolite_Reg"/>
</dbReference>
<name>R4XKM3_TAPDE</name>
<dbReference type="CDD" id="cd12148">
    <property type="entry name" value="fungal_TF_MHR"/>
    <property type="match status" value="1"/>
</dbReference>
<protein>
    <submittedName>
        <fullName evidence="3">Uncharacterized protein</fullName>
    </submittedName>
</protein>
<dbReference type="EMBL" id="CAHR02000374">
    <property type="protein sequence ID" value="CCG84994.1"/>
    <property type="molecule type" value="Genomic_DNA"/>
</dbReference>
<proteinExistence type="predicted"/>
<organism evidence="3 4">
    <name type="scientific">Taphrina deformans (strain PYCC 5710 / ATCC 11124 / CBS 356.35 / IMI 108563 / JCM 9778 / NBRC 8474)</name>
    <name type="common">Peach leaf curl fungus</name>
    <name type="synonym">Lalaria deformans</name>
    <dbReference type="NCBI Taxonomy" id="1097556"/>
    <lineage>
        <taxon>Eukaryota</taxon>
        <taxon>Fungi</taxon>
        <taxon>Dikarya</taxon>
        <taxon>Ascomycota</taxon>
        <taxon>Taphrinomycotina</taxon>
        <taxon>Taphrinomycetes</taxon>
        <taxon>Taphrinales</taxon>
        <taxon>Taphrinaceae</taxon>
        <taxon>Taphrina</taxon>
    </lineage>
</organism>
<evidence type="ECO:0000313" key="3">
    <source>
        <dbReference type="EMBL" id="CCG84994.1"/>
    </source>
</evidence>
<keyword evidence="2" id="KW-0539">Nucleus</keyword>
<dbReference type="PANTHER" id="PTHR31001">
    <property type="entry name" value="UNCHARACTERIZED TRANSCRIPTIONAL REGULATORY PROTEIN"/>
    <property type="match status" value="1"/>
</dbReference>
<comment type="caution">
    <text evidence="3">The sequence shown here is derived from an EMBL/GenBank/DDBJ whole genome shotgun (WGS) entry which is preliminary data.</text>
</comment>
<reference evidence="3 4" key="1">
    <citation type="journal article" date="2013" name="MBio">
        <title>Genome sequencing of the plant pathogen Taphrina deformans, the causal agent of peach leaf curl.</title>
        <authorList>
            <person name="Cisse O.H."/>
            <person name="Almeida J.M.G.C.F."/>
            <person name="Fonseca A."/>
            <person name="Kumar A.A."/>
            <person name="Salojaervi J."/>
            <person name="Overmyer K."/>
            <person name="Hauser P.M."/>
            <person name="Pagni M."/>
        </authorList>
    </citation>
    <scope>NUCLEOTIDE SEQUENCE [LARGE SCALE GENOMIC DNA]</scope>
    <source>
        <strain evidence="4">PYCC 5710 / ATCC 11124 / CBS 356.35 / IMI 108563 / JCM 9778 / NBRC 8474</strain>
    </source>
</reference>